<feature type="domain" description="C2H2-type" evidence="6">
    <location>
        <begin position="192"/>
        <end position="219"/>
    </location>
</feature>
<comment type="caution">
    <text evidence="7">The sequence shown here is derived from an EMBL/GenBank/DDBJ whole genome shotgun (WGS) entry which is preliminary data.</text>
</comment>
<dbReference type="GO" id="GO:0000978">
    <property type="term" value="F:RNA polymerase II cis-regulatory region sequence-specific DNA binding"/>
    <property type="evidence" value="ECO:0007669"/>
    <property type="project" value="TreeGrafter"/>
</dbReference>
<evidence type="ECO:0000256" key="4">
    <source>
        <dbReference type="PROSITE-ProRule" id="PRU00042"/>
    </source>
</evidence>
<dbReference type="GO" id="GO:0008270">
    <property type="term" value="F:zinc ion binding"/>
    <property type="evidence" value="ECO:0007669"/>
    <property type="project" value="UniProtKB-KW"/>
</dbReference>
<sequence>MRSEEAAEYYTVRSKTAGTRQRGSWQSGVVVCGGTARLWVLHRSVLARQFEKGDSLPHEYGSDMDTVPVNICSGAYSPTESTSSEWTPSQTPNLGVTKDAQQQLPLAMYKNNAFSMYAGCSLPSPATPHASLASTSEPFLTESNSSISTKTTTTTTTTTTLAPPKQRRPRLSPYSVSSSSTSSSTDTRPREHECTVCHNRFLRRQDLSRHLVTHSKTKNFACQYDCGSSFGRSDALARHMKTGKCSSKVVVVVGRISDGGGS</sequence>
<keyword evidence="2 4" id="KW-0863">Zinc-finger</keyword>
<name>A0A507FAL3_9FUNG</name>
<dbReference type="Pfam" id="PF00096">
    <property type="entry name" value="zf-C2H2"/>
    <property type="match status" value="1"/>
</dbReference>
<dbReference type="EMBL" id="QEAP01000214">
    <property type="protein sequence ID" value="TPX72607.1"/>
    <property type="molecule type" value="Genomic_DNA"/>
</dbReference>
<proteinExistence type="predicted"/>
<feature type="compositionally biased region" description="Low complexity" evidence="5">
    <location>
        <begin position="149"/>
        <end position="160"/>
    </location>
</feature>
<dbReference type="InterPro" id="IPR036236">
    <property type="entry name" value="Znf_C2H2_sf"/>
</dbReference>
<keyword evidence="1" id="KW-0479">Metal-binding</keyword>
<dbReference type="PROSITE" id="PS00028">
    <property type="entry name" value="ZINC_FINGER_C2H2_1"/>
    <property type="match status" value="1"/>
</dbReference>
<evidence type="ECO:0000313" key="8">
    <source>
        <dbReference type="Proteomes" id="UP000320333"/>
    </source>
</evidence>
<keyword evidence="8" id="KW-1185">Reference proteome</keyword>
<evidence type="ECO:0000256" key="2">
    <source>
        <dbReference type="ARBA" id="ARBA00022771"/>
    </source>
</evidence>
<evidence type="ECO:0000259" key="6">
    <source>
        <dbReference type="PROSITE" id="PS50157"/>
    </source>
</evidence>
<dbReference type="AlphaFoldDB" id="A0A507FAL3"/>
<dbReference type="SUPFAM" id="SSF57667">
    <property type="entry name" value="beta-beta-alpha zinc fingers"/>
    <property type="match status" value="1"/>
</dbReference>
<reference evidence="7 8" key="1">
    <citation type="journal article" date="2019" name="Sci. Rep.">
        <title>Comparative genomics of chytrid fungi reveal insights into the obligate biotrophic and pathogenic lifestyle of Synchytrium endobioticum.</title>
        <authorList>
            <person name="van de Vossenberg B.T.L.H."/>
            <person name="Warris S."/>
            <person name="Nguyen H.D.T."/>
            <person name="van Gent-Pelzer M.P.E."/>
            <person name="Joly D.L."/>
            <person name="van de Geest H.C."/>
            <person name="Bonants P.J.M."/>
            <person name="Smith D.S."/>
            <person name="Levesque C.A."/>
            <person name="van der Lee T.A.J."/>
        </authorList>
    </citation>
    <scope>NUCLEOTIDE SEQUENCE [LARGE SCALE GENOMIC DNA]</scope>
    <source>
        <strain evidence="7 8">CBS 675.73</strain>
    </source>
</reference>
<feature type="region of interest" description="Disordered" evidence="5">
    <location>
        <begin position="126"/>
        <end position="192"/>
    </location>
</feature>
<dbReference type="PANTHER" id="PTHR23235">
    <property type="entry name" value="KRUEPPEL-LIKE TRANSCRIPTION FACTOR"/>
    <property type="match status" value="1"/>
</dbReference>
<evidence type="ECO:0000313" key="7">
    <source>
        <dbReference type="EMBL" id="TPX72607.1"/>
    </source>
</evidence>
<gene>
    <name evidence="7" type="ORF">CcCBS67573_g05708</name>
</gene>
<feature type="compositionally biased region" description="Polar residues" evidence="5">
    <location>
        <begin position="132"/>
        <end position="148"/>
    </location>
</feature>
<feature type="compositionally biased region" description="Low complexity" evidence="5">
    <location>
        <begin position="171"/>
        <end position="186"/>
    </location>
</feature>
<dbReference type="OrthoDB" id="8922241at2759"/>
<dbReference type="STRING" id="246404.A0A507FAL3"/>
<dbReference type="GO" id="GO:0000981">
    <property type="term" value="F:DNA-binding transcription factor activity, RNA polymerase II-specific"/>
    <property type="evidence" value="ECO:0007669"/>
    <property type="project" value="TreeGrafter"/>
</dbReference>
<evidence type="ECO:0000256" key="3">
    <source>
        <dbReference type="ARBA" id="ARBA00022833"/>
    </source>
</evidence>
<accession>A0A507FAL3</accession>
<dbReference type="SMART" id="SM00355">
    <property type="entry name" value="ZnF_C2H2"/>
    <property type="match status" value="2"/>
</dbReference>
<organism evidence="7 8">
    <name type="scientific">Chytriomyces confervae</name>
    <dbReference type="NCBI Taxonomy" id="246404"/>
    <lineage>
        <taxon>Eukaryota</taxon>
        <taxon>Fungi</taxon>
        <taxon>Fungi incertae sedis</taxon>
        <taxon>Chytridiomycota</taxon>
        <taxon>Chytridiomycota incertae sedis</taxon>
        <taxon>Chytridiomycetes</taxon>
        <taxon>Chytridiales</taxon>
        <taxon>Chytriomycetaceae</taxon>
        <taxon>Chytriomyces</taxon>
    </lineage>
</organism>
<protein>
    <recommendedName>
        <fullName evidence="6">C2H2-type domain-containing protein</fullName>
    </recommendedName>
</protein>
<dbReference type="PANTHER" id="PTHR23235:SF164">
    <property type="entry name" value="C2H2-TYPE DOMAIN-CONTAINING PROTEIN"/>
    <property type="match status" value="1"/>
</dbReference>
<dbReference type="InterPro" id="IPR013087">
    <property type="entry name" value="Znf_C2H2_type"/>
</dbReference>
<dbReference type="Gene3D" id="3.30.160.60">
    <property type="entry name" value="Classic Zinc Finger"/>
    <property type="match status" value="2"/>
</dbReference>
<keyword evidence="3" id="KW-0862">Zinc</keyword>
<evidence type="ECO:0000256" key="1">
    <source>
        <dbReference type="ARBA" id="ARBA00022723"/>
    </source>
</evidence>
<feature type="domain" description="C2H2-type" evidence="6">
    <location>
        <begin position="220"/>
        <end position="242"/>
    </location>
</feature>
<dbReference type="PROSITE" id="PS50157">
    <property type="entry name" value="ZINC_FINGER_C2H2_2"/>
    <property type="match status" value="2"/>
</dbReference>
<dbReference type="Proteomes" id="UP000320333">
    <property type="component" value="Unassembled WGS sequence"/>
</dbReference>
<evidence type="ECO:0000256" key="5">
    <source>
        <dbReference type="SAM" id="MobiDB-lite"/>
    </source>
</evidence>